<dbReference type="KEGG" id="vg:17959251"/>
<dbReference type="Proteomes" id="UP000017657">
    <property type="component" value="Segment"/>
</dbReference>
<dbReference type="GeneID" id="17959251"/>
<sequence length="72" mass="8397">MERELFLNQSYQVAPGKTSVTSTPLTFVNYGRDDVLPRIDRIMEAYTANSKCFGFTNIKYWLTDYNVTRGEY</sequence>
<dbReference type="OrthoDB" id="38647at10239"/>
<keyword evidence="2" id="KW-1185">Reference proteome</keyword>
<dbReference type="RefSeq" id="YP_008770449.1">
    <property type="nucleotide sequence ID" value="NC_022763.1"/>
</dbReference>
<accession>U5PX95</accession>
<evidence type="ECO:0000313" key="2">
    <source>
        <dbReference type="Proteomes" id="UP000017657"/>
    </source>
</evidence>
<protein>
    <submittedName>
        <fullName evidence="1">Uncharacterized protein</fullName>
    </submittedName>
</protein>
<reference evidence="1 2" key="1">
    <citation type="journal article" date="2013" name="Genome Announc.">
        <title>Complete Genome of Bacillus thuringiensis Myophage Spock.</title>
        <authorList>
            <person name="Maroun J.W."/>
            <person name="Whitcher K.J."/>
            <person name="Chamakura K.R."/>
            <person name="Kuty Everett G.F."/>
        </authorList>
    </citation>
    <scope>NUCLEOTIDE SEQUENCE [LARGE SCALE GENOMIC DNA]</scope>
</reference>
<organism evidence="1 2">
    <name type="scientific">Bacillus phage Spock</name>
    <dbReference type="NCBI Taxonomy" id="1406791"/>
    <lineage>
        <taxon>Viruses</taxon>
        <taxon>Duplodnaviria</taxon>
        <taxon>Heunggongvirae</taxon>
        <taxon>Uroviricota</taxon>
        <taxon>Caudoviricetes</taxon>
        <taxon>Herelleviridae</taxon>
        <taxon>Bastillevirinae</taxon>
        <taxon>Bequatrovirus</taxon>
        <taxon>Bequatrovirus spock</taxon>
    </lineage>
</organism>
<name>U5PX95_9CAUD</name>
<proteinExistence type="predicted"/>
<gene>
    <name evidence="1" type="ORF">Spock_225</name>
</gene>
<evidence type="ECO:0000313" key="1">
    <source>
        <dbReference type="EMBL" id="AGY48625.1"/>
    </source>
</evidence>
<dbReference type="EMBL" id="KF669662">
    <property type="protein sequence ID" value="AGY48625.1"/>
    <property type="molecule type" value="Genomic_DNA"/>
</dbReference>